<keyword evidence="4" id="KW-0699">rRNA-binding</keyword>
<gene>
    <name evidence="4" type="primary">rpsF</name>
    <name evidence="5" type="ORF">IAA83_05895</name>
</gene>
<reference evidence="5" key="2">
    <citation type="journal article" date="2021" name="PeerJ">
        <title>Extensive microbial diversity within the chicken gut microbiome revealed by metagenomics and culture.</title>
        <authorList>
            <person name="Gilroy R."/>
            <person name="Ravi A."/>
            <person name="Getino M."/>
            <person name="Pursley I."/>
            <person name="Horton D.L."/>
            <person name="Alikhan N.F."/>
            <person name="Baker D."/>
            <person name="Gharbi K."/>
            <person name="Hall N."/>
            <person name="Watson M."/>
            <person name="Adriaenssens E.M."/>
            <person name="Foster-Nyarko E."/>
            <person name="Jarju S."/>
            <person name="Secka A."/>
            <person name="Antonio M."/>
            <person name="Oren A."/>
            <person name="Chaudhuri R.R."/>
            <person name="La Ragione R."/>
            <person name="Hildebrand F."/>
            <person name="Pallen M.J."/>
        </authorList>
    </citation>
    <scope>NUCLEOTIDE SEQUENCE</scope>
    <source>
        <strain evidence="5">ChiBcec16-1751</strain>
    </source>
</reference>
<dbReference type="Pfam" id="PF01250">
    <property type="entry name" value="Ribosomal_S6"/>
    <property type="match status" value="1"/>
</dbReference>
<dbReference type="InterPro" id="IPR035980">
    <property type="entry name" value="Ribosomal_bS6_sf"/>
</dbReference>
<sequence>MAKITGKYEVLYIIDPAVGEEGIQALVEKFKGIVEDHGTLSSIDEWGKRKLAYPINDLTEGYYVLMTCEAKPEFPAELDRVFKITEGVMRSLITALEA</sequence>
<keyword evidence="4" id="KW-0687">Ribonucleoprotein</keyword>
<dbReference type="SUPFAM" id="SSF54995">
    <property type="entry name" value="Ribosomal protein S6"/>
    <property type="match status" value="1"/>
</dbReference>
<comment type="caution">
    <text evidence="5">The sequence shown here is derived from an EMBL/GenBank/DDBJ whole genome shotgun (WGS) entry which is preliminary data.</text>
</comment>
<evidence type="ECO:0000313" key="6">
    <source>
        <dbReference type="Proteomes" id="UP000886741"/>
    </source>
</evidence>
<dbReference type="GO" id="GO:0003735">
    <property type="term" value="F:structural constituent of ribosome"/>
    <property type="evidence" value="ECO:0007669"/>
    <property type="project" value="InterPro"/>
</dbReference>
<dbReference type="GO" id="GO:0005840">
    <property type="term" value="C:ribosome"/>
    <property type="evidence" value="ECO:0007669"/>
    <property type="project" value="UniProtKB-KW"/>
</dbReference>
<reference evidence="5" key="1">
    <citation type="submission" date="2020-10" db="EMBL/GenBank/DDBJ databases">
        <authorList>
            <person name="Gilroy R."/>
        </authorList>
    </citation>
    <scope>NUCLEOTIDE SEQUENCE</scope>
    <source>
        <strain evidence="5">ChiBcec16-1751</strain>
    </source>
</reference>
<dbReference type="InterPro" id="IPR020814">
    <property type="entry name" value="Ribosomal_S6_plastid/chlpt"/>
</dbReference>
<comment type="similarity">
    <text evidence="1 4">Belongs to the bacterial ribosomal protein bS6 family.</text>
</comment>
<organism evidence="5 6">
    <name type="scientific">Candidatus Avoscillospira avistercoris</name>
    <dbReference type="NCBI Taxonomy" id="2840707"/>
    <lineage>
        <taxon>Bacteria</taxon>
        <taxon>Bacillati</taxon>
        <taxon>Bacillota</taxon>
        <taxon>Clostridia</taxon>
        <taxon>Eubacteriales</taxon>
        <taxon>Oscillospiraceae</taxon>
        <taxon>Oscillospiraceae incertae sedis</taxon>
        <taxon>Candidatus Avoscillospira</taxon>
    </lineage>
</organism>
<evidence type="ECO:0000256" key="4">
    <source>
        <dbReference type="HAMAP-Rule" id="MF_00360"/>
    </source>
</evidence>
<dbReference type="InterPro" id="IPR000529">
    <property type="entry name" value="Ribosomal_bS6"/>
</dbReference>
<dbReference type="Gene3D" id="3.30.70.60">
    <property type="match status" value="1"/>
</dbReference>
<dbReference type="EMBL" id="DVJJ01000087">
    <property type="protein sequence ID" value="HIS64886.1"/>
    <property type="molecule type" value="Genomic_DNA"/>
</dbReference>
<comment type="function">
    <text evidence="2 4">Binds together with bS18 to 16S ribosomal RNA.</text>
</comment>
<evidence type="ECO:0000256" key="2">
    <source>
        <dbReference type="ARBA" id="ARBA00035104"/>
    </source>
</evidence>
<evidence type="ECO:0000313" key="5">
    <source>
        <dbReference type="EMBL" id="HIS64886.1"/>
    </source>
</evidence>
<dbReference type="Proteomes" id="UP000886741">
    <property type="component" value="Unassembled WGS sequence"/>
</dbReference>
<dbReference type="PANTHER" id="PTHR21011">
    <property type="entry name" value="MITOCHONDRIAL 28S RIBOSOMAL PROTEIN S6"/>
    <property type="match status" value="1"/>
</dbReference>
<dbReference type="PANTHER" id="PTHR21011:SF1">
    <property type="entry name" value="SMALL RIBOSOMAL SUBUNIT PROTEIN BS6M"/>
    <property type="match status" value="1"/>
</dbReference>
<dbReference type="CDD" id="cd00473">
    <property type="entry name" value="bS6"/>
    <property type="match status" value="1"/>
</dbReference>
<accession>A0A9D1FA50</accession>
<keyword evidence="4 5" id="KW-0689">Ribosomal protein</keyword>
<dbReference type="InterPro" id="IPR014717">
    <property type="entry name" value="Transl_elong_EF1B/ribsomal_bS6"/>
</dbReference>
<protein>
    <recommendedName>
        <fullName evidence="3 4">Small ribosomal subunit protein bS6</fullName>
    </recommendedName>
</protein>
<dbReference type="AlphaFoldDB" id="A0A9D1FA50"/>
<evidence type="ECO:0000256" key="1">
    <source>
        <dbReference type="ARBA" id="ARBA00009512"/>
    </source>
</evidence>
<dbReference type="GO" id="GO:0070181">
    <property type="term" value="F:small ribosomal subunit rRNA binding"/>
    <property type="evidence" value="ECO:0007669"/>
    <property type="project" value="TreeGrafter"/>
</dbReference>
<dbReference type="GO" id="GO:1990904">
    <property type="term" value="C:ribonucleoprotein complex"/>
    <property type="evidence" value="ECO:0007669"/>
    <property type="project" value="UniProtKB-KW"/>
</dbReference>
<dbReference type="HAMAP" id="MF_00360">
    <property type="entry name" value="Ribosomal_bS6"/>
    <property type="match status" value="1"/>
</dbReference>
<dbReference type="GO" id="GO:0005737">
    <property type="term" value="C:cytoplasm"/>
    <property type="evidence" value="ECO:0007669"/>
    <property type="project" value="UniProtKB-ARBA"/>
</dbReference>
<name>A0A9D1FA50_9FIRM</name>
<dbReference type="NCBIfam" id="TIGR00166">
    <property type="entry name" value="S6"/>
    <property type="match status" value="1"/>
</dbReference>
<dbReference type="GO" id="GO:0006412">
    <property type="term" value="P:translation"/>
    <property type="evidence" value="ECO:0007669"/>
    <property type="project" value="UniProtKB-UniRule"/>
</dbReference>
<evidence type="ECO:0000256" key="3">
    <source>
        <dbReference type="ARBA" id="ARBA00035294"/>
    </source>
</evidence>
<proteinExistence type="inferred from homology"/>
<keyword evidence="4" id="KW-0694">RNA-binding</keyword>